<proteinExistence type="predicted"/>
<organism evidence="3 4">
    <name type="scientific">Insulibacter thermoxylanivorax</name>
    <dbReference type="NCBI Taxonomy" id="2749268"/>
    <lineage>
        <taxon>Bacteria</taxon>
        <taxon>Bacillati</taxon>
        <taxon>Bacillota</taxon>
        <taxon>Bacilli</taxon>
        <taxon>Bacillales</taxon>
        <taxon>Paenibacillaceae</taxon>
        <taxon>Insulibacter</taxon>
    </lineage>
</organism>
<reference evidence="3" key="1">
    <citation type="submission" date="2020-08" db="EMBL/GenBank/DDBJ databases">
        <authorList>
            <person name="Uke A."/>
            <person name="Chhe C."/>
            <person name="Baramee S."/>
            <person name="Kosugi A."/>
        </authorList>
    </citation>
    <scope>NUCLEOTIDE SEQUENCE</scope>
    <source>
        <strain evidence="3">DA-C8</strain>
    </source>
</reference>
<keyword evidence="1" id="KW-0808">Transferase</keyword>
<dbReference type="CDD" id="cd02440">
    <property type="entry name" value="AdoMet_MTases"/>
    <property type="match status" value="1"/>
</dbReference>
<comment type="caution">
    <text evidence="3">The sequence shown here is derived from an EMBL/GenBank/DDBJ whole genome shotgun (WGS) entry which is preliminary data.</text>
</comment>
<dbReference type="InterPro" id="IPR041698">
    <property type="entry name" value="Methyltransf_25"/>
</dbReference>
<evidence type="ECO:0000313" key="4">
    <source>
        <dbReference type="Proteomes" id="UP000654993"/>
    </source>
</evidence>
<evidence type="ECO:0000313" key="3">
    <source>
        <dbReference type="EMBL" id="GFR37364.1"/>
    </source>
</evidence>
<dbReference type="GO" id="GO:0008168">
    <property type="term" value="F:methyltransferase activity"/>
    <property type="evidence" value="ECO:0007669"/>
    <property type="project" value="UniProtKB-KW"/>
</dbReference>
<sequence>MNEAYQHHFAQVYDRLMDEMPLDKWQQFIREAWAKYGCGPRIVVDLGCGTGRHTLALAEDVHRMYGIDLSESMLAIAQEQAARTSGGRNITWLLQDMREWQIPSQADGVLCLCDGINYLLADEDVKAAFSSTYDGLREGGLFLFDVLTQHQYELYAAGQPYTYDVEDLAYIWYADWDEHNRVISHDLTIFSRVDAESEMFLRFHEFHQQRAYDLQQLTVWLKEIGFRRIETFADYTWQPIREDTARVCFCAVK</sequence>
<dbReference type="Pfam" id="PF13649">
    <property type="entry name" value="Methyltransf_25"/>
    <property type="match status" value="1"/>
</dbReference>
<evidence type="ECO:0000256" key="1">
    <source>
        <dbReference type="ARBA" id="ARBA00022679"/>
    </source>
</evidence>
<dbReference type="Gene3D" id="2.20.25.110">
    <property type="entry name" value="S-adenosyl-L-methionine-dependent methyltransferases"/>
    <property type="match status" value="1"/>
</dbReference>
<dbReference type="GO" id="GO:0032259">
    <property type="term" value="P:methylation"/>
    <property type="evidence" value="ECO:0007669"/>
    <property type="project" value="UniProtKB-KW"/>
</dbReference>
<keyword evidence="3" id="KW-0489">Methyltransferase</keyword>
<dbReference type="SUPFAM" id="SSF53335">
    <property type="entry name" value="S-adenosyl-L-methionine-dependent methyltransferases"/>
    <property type="match status" value="1"/>
</dbReference>
<dbReference type="AlphaFoldDB" id="A0A916QD47"/>
<dbReference type="EMBL" id="BMAQ01000005">
    <property type="protein sequence ID" value="GFR37364.1"/>
    <property type="molecule type" value="Genomic_DNA"/>
</dbReference>
<dbReference type="InterPro" id="IPR029063">
    <property type="entry name" value="SAM-dependent_MTases_sf"/>
</dbReference>
<reference evidence="3" key="2">
    <citation type="journal article" date="2021" name="Data Brief">
        <title>Draft genome sequence data of the facultative, thermophilic, xylanolytic bacterium Paenibacillus sp. strain DA-C8.</title>
        <authorList>
            <person name="Chhe C."/>
            <person name="Uke A."/>
            <person name="Baramee S."/>
            <person name="Ungkulpasvich U."/>
            <person name="Tachaapaikoon C."/>
            <person name="Pason P."/>
            <person name="Waeonukul R."/>
            <person name="Ratanakhanokchai K."/>
            <person name="Kosugi A."/>
        </authorList>
    </citation>
    <scope>NUCLEOTIDE SEQUENCE</scope>
    <source>
        <strain evidence="3">DA-C8</strain>
    </source>
</reference>
<keyword evidence="4" id="KW-1185">Reference proteome</keyword>
<name>A0A916QD47_9BACL</name>
<dbReference type="Gene3D" id="3.40.50.150">
    <property type="entry name" value="Vaccinia Virus protein VP39"/>
    <property type="match status" value="1"/>
</dbReference>
<dbReference type="PANTHER" id="PTHR43861">
    <property type="entry name" value="TRANS-ACONITATE 2-METHYLTRANSFERASE-RELATED"/>
    <property type="match status" value="1"/>
</dbReference>
<feature type="domain" description="Methyltransferase" evidence="2">
    <location>
        <begin position="43"/>
        <end position="140"/>
    </location>
</feature>
<gene>
    <name evidence="3" type="ORF">PRECH8_06600</name>
</gene>
<accession>A0A916QD47</accession>
<dbReference type="Proteomes" id="UP000654993">
    <property type="component" value="Unassembled WGS sequence"/>
</dbReference>
<evidence type="ECO:0000259" key="2">
    <source>
        <dbReference type="Pfam" id="PF13649"/>
    </source>
</evidence>
<protein>
    <submittedName>
        <fullName evidence="3">Methyltransferase</fullName>
    </submittedName>
</protein>